<dbReference type="EMBL" id="LAVV01004288">
    <property type="protein sequence ID" value="KNZ61550.1"/>
    <property type="molecule type" value="Genomic_DNA"/>
</dbReference>
<dbReference type="AlphaFoldDB" id="A0A0L6VN61"/>
<dbReference type="Proteomes" id="UP000037035">
    <property type="component" value="Unassembled WGS sequence"/>
</dbReference>
<accession>A0A0L6VN61</accession>
<proteinExistence type="predicted"/>
<name>A0A0L6VN61_9BASI</name>
<comment type="caution">
    <text evidence="1">The sequence shown here is derived from an EMBL/GenBank/DDBJ whole genome shotgun (WGS) entry which is preliminary data.</text>
</comment>
<dbReference type="VEuPathDB" id="FungiDB:VP01_13860g1"/>
<reference evidence="1 2" key="1">
    <citation type="submission" date="2015-08" db="EMBL/GenBank/DDBJ databases">
        <title>Next Generation Sequencing and Analysis of the Genome of Puccinia sorghi L Schw, the Causal Agent of Maize Common Rust.</title>
        <authorList>
            <person name="Rochi L."/>
            <person name="Burguener G."/>
            <person name="Darino M."/>
            <person name="Turjanski A."/>
            <person name="Kreff E."/>
            <person name="Dieguez M.J."/>
            <person name="Sacco F."/>
        </authorList>
    </citation>
    <scope>NUCLEOTIDE SEQUENCE [LARGE SCALE GENOMIC DNA]</scope>
    <source>
        <strain evidence="1 2">RO10H11247</strain>
    </source>
</reference>
<keyword evidence="2" id="KW-1185">Reference proteome</keyword>
<organism evidence="1 2">
    <name type="scientific">Puccinia sorghi</name>
    <dbReference type="NCBI Taxonomy" id="27349"/>
    <lineage>
        <taxon>Eukaryota</taxon>
        <taxon>Fungi</taxon>
        <taxon>Dikarya</taxon>
        <taxon>Basidiomycota</taxon>
        <taxon>Pucciniomycotina</taxon>
        <taxon>Pucciniomycetes</taxon>
        <taxon>Pucciniales</taxon>
        <taxon>Pucciniaceae</taxon>
        <taxon>Puccinia</taxon>
    </lineage>
</organism>
<sequence length="84" mass="9698">GAKLPATYLQEIKTKTNTKEGLISSHFNQAENFDNKTLKIISLWLLPFHYFEPGLDLFKRKWAATSGCVIYFDLEEAMLNFLKV</sequence>
<evidence type="ECO:0000313" key="1">
    <source>
        <dbReference type="EMBL" id="KNZ61550.1"/>
    </source>
</evidence>
<feature type="non-terminal residue" evidence="1">
    <location>
        <position position="1"/>
    </location>
</feature>
<gene>
    <name evidence="1" type="ORF">VP01_13860g1</name>
</gene>
<evidence type="ECO:0000313" key="2">
    <source>
        <dbReference type="Proteomes" id="UP000037035"/>
    </source>
</evidence>
<feature type="non-terminal residue" evidence="1">
    <location>
        <position position="84"/>
    </location>
</feature>
<protein>
    <submittedName>
        <fullName evidence="1">Uncharacterized protein</fullName>
    </submittedName>
</protein>